<gene>
    <name evidence="1" type="ORF">LTS18_011202</name>
</gene>
<name>A0ACC3CYR0_9PEZI</name>
<dbReference type="EMBL" id="JAWDJW010009543">
    <property type="protein sequence ID" value="KAK3059291.1"/>
    <property type="molecule type" value="Genomic_DNA"/>
</dbReference>
<feature type="non-terminal residue" evidence="1">
    <location>
        <position position="117"/>
    </location>
</feature>
<proteinExistence type="predicted"/>
<accession>A0ACC3CYR0</accession>
<evidence type="ECO:0000313" key="2">
    <source>
        <dbReference type="Proteomes" id="UP001186974"/>
    </source>
</evidence>
<reference evidence="1" key="1">
    <citation type="submission" date="2024-09" db="EMBL/GenBank/DDBJ databases">
        <title>Black Yeasts Isolated from many extreme environments.</title>
        <authorList>
            <person name="Coleine C."/>
            <person name="Stajich J.E."/>
            <person name="Selbmann L."/>
        </authorList>
    </citation>
    <scope>NUCLEOTIDE SEQUENCE</scope>
    <source>
        <strain evidence="1">CCFEE 5737</strain>
    </source>
</reference>
<dbReference type="Proteomes" id="UP001186974">
    <property type="component" value="Unassembled WGS sequence"/>
</dbReference>
<protein>
    <submittedName>
        <fullName evidence="1">Uncharacterized protein</fullName>
    </submittedName>
</protein>
<organism evidence="1 2">
    <name type="scientific">Coniosporium uncinatum</name>
    <dbReference type="NCBI Taxonomy" id="93489"/>
    <lineage>
        <taxon>Eukaryota</taxon>
        <taxon>Fungi</taxon>
        <taxon>Dikarya</taxon>
        <taxon>Ascomycota</taxon>
        <taxon>Pezizomycotina</taxon>
        <taxon>Dothideomycetes</taxon>
        <taxon>Dothideomycetes incertae sedis</taxon>
        <taxon>Coniosporium</taxon>
    </lineage>
</organism>
<sequence>MPAASAPPEALSFPPALFATLSPSPFLLAHLSSKSQIRANGRSPSTFRKPVINTNSLSHCNGSAVVRAGDTACVCGIRAEILRASDVADPSCIPTNLHTNDEDVAEMEEGADADADD</sequence>
<evidence type="ECO:0000313" key="1">
    <source>
        <dbReference type="EMBL" id="KAK3059291.1"/>
    </source>
</evidence>
<comment type="caution">
    <text evidence="1">The sequence shown here is derived from an EMBL/GenBank/DDBJ whole genome shotgun (WGS) entry which is preliminary data.</text>
</comment>
<keyword evidence="2" id="KW-1185">Reference proteome</keyword>